<dbReference type="KEGG" id="tem:JW646_03045"/>
<feature type="chain" id="PRO_5043332026" evidence="2">
    <location>
        <begin position="25"/>
        <end position="201"/>
    </location>
</feature>
<proteinExistence type="predicted"/>
<reference evidence="3 4" key="1">
    <citation type="journal article" date="2023" name="Int. J. Syst. Evol. Microbiol.">
        <title>Terrisporobacter hibernicus sp. nov., isolated from bovine faeces in Northern Ireland.</title>
        <authorList>
            <person name="Mitchell M."/>
            <person name="Nguyen S.V."/>
            <person name="Connor M."/>
            <person name="Fairley D.J."/>
            <person name="Donoghue O."/>
            <person name="Marshall H."/>
            <person name="Koolman L."/>
            <person name="McMullan G."/>
            <person name="Schaffer K.E."/>
            <person name="McGrath J.W."/>
            <person name="Fanning S."/>
        </authorList>
    </citation>
    <scope>NUCLEOTIDE SEQUENCE [LARGE SCALE GENOMIC DNA]</scope>
    <source>
        <strain evidence="3 4">MCA3</strain>
    </source>
</reference>
<protein>
    <submittedName>
        <fullName evidence="3">Uncharacterized protein</fullName>
    </submittedName>
</protein>
<evidence type="ECO:0000256" key="1">
    <source>
        <dbReference type="SAM" id="MobiDB-lite"/>
    </source>
</evidence>
<name>A0AAX2ZGJ1_9FIRM</name>
<evidence type="ECO:0000313" key="3">
    <source>
        <dbReference type="EMBL" id="UEL48444.1"/>
    </source>
</evidence>
<accession>A0AAX2ZGJ1</accession>
<feature type="compositionally biased region" description="Basic and acidic residues" evidence="1">
    <location>
        <begin position="49"/>
        <end position="67"/>
    </location>
</feature>
<feature type="region of interest" description="Disordered" evidence="1">
    <location>
        <begin position="46"/>
        <end position="67"/>
    </location>
</feature>
<dbReference type="Proteomes" id="UP001198983">
    <property type="component" value="Chromosome"/>
</dbReference>
<keyword evidence="2" id="KW-0732">Signal</keyword>
<dbReference type="RefSeq" id="WP_074918385.1">
    <property type="nucleotide sequence ID" value="NZ_CP081135.1"/>
</dbReference>
<evidence type="ECO:0000256" key="2">
    <source>
        <dbReference type="SAM" id="SignalP"/>
    </source>
</evidence>
<organism evidence="3 4">
    <name type="scientific">Terrisporobacter hibernicus</name>
    <dbReference type="NCBI Taxonomy" id="2813371"/>
    <lineage>
        <taxon>Bacteria</taxon>
        <taxon>Bacillati</taxon>
        <taxon>Bacillota</taxon>
        <taxon>Clostridia</taxon>
        <taxon>Peptostreptococcales</taxon>
        <taxon>Peptostreptococcaceae</taxon>
        <taxon>Terrisporobacter</taxon>
    </lineage>
</organism>
<feature type="signal peptide" evidence="2">
    <location>
        <begin position="1"/>
        <end position="24"/>
    </location>
</feature>
<gene>
    <name evidence="3" type="ORF">JW646_03045</name>
</gene>
<sequence>MKKGIIAIALLVSGVLLITPIANAISQNNKQENVAPVKVEQATNTAKTEVVKNNEEKTTQKQEAKKPAKVETVAVKTKKPAKVKVETKKEEAKKVETKKEETTKPANNTVVKDDKDKEEVKTGMTKSQAEAVLNKYLKEVEKVDFTYTYQGNENTFKAMNKKGIRGYVFLPNIETDLAYLVDKDSGSIYFFHPSGYFELLQ</sequence>
<dbReference type="EMBL" id="CP081135">
    <property type="protein sequence ID" value="UEL48444.1"/>
    <property type="molecule type" value="Genomic_DNA"/>
</dbReference>
<keyword evidence="4" id="KW-1185">Reference proteome</keyword>
<evidence type="ECO:0000313" key="4">
    <source>
        <dbReference type="Proteomes" id="UP001198983"/>
    </source>
</evidence>
<dbReference type="AlphaFoldDB" id="A0AAX2ZGJ1"/>